<keyword evidence="2" id="KW-0132">Cell division</keyword>
<evidence type="ECO:0000256" key="3">
    <source>
        <dbReference type="ARBA" id="ARBA00023127"/>
    </source>
</evidence>
<dbReference type="SMART" id="SM00385">
    <property type="entry name" value="CYCLIN"/>
    <property type="match status" value="1"/>
</dbReference>
<evidence type="ECO:0000256" key="2">
    <source>
        <dbReference type="ARBA" id="ARBA00022618"/>
    </source>
</evidence>
<keyword evidence="10" id="KW-1185">Reference proteome</keyword>
<dbReference type="SMART" id="SM01332">
    <property type="entry name" value="Cyclin_C"/>
    <property type="match status" value="1"/>
</dbReference>
<dbReference type="SUPFAM" id="SSF47954">
    <property type="entry name" value="Cyclin-like"/>
    <property type="match status" value="2"/>
</dbReference>
<keyword evidence="4" id="KW-0131">Cell cycle</keyword>
<organism evidence="9 10">
    <name type="scientific">Iris pallida</name>
    <name type="common">Sweet iris</name>
    <dbReference type="NCBI Taxonomy" id="29817"/>
    <lineage>
        <taxon>Eukaryota</taxon>
        <taxon>Viridiplantae</taxon>
        <taxon>Streptophyta</taxon>
        <taxon>Embryophyta</taxon>
        <taxon>Tracheophyta</taxon>
        <taxon>Spermatophyta</taxon>
        <taxon>Magnoliopsida</taxon>
        <taxon>Liliopsida</taxon>
        <taxon>Asparagales</taxon>
        <taxon>Iridaceae</taxon>
        <taxon>Iridoideae</taxon>
        <taxon>Irideae</taxon>
        <taxon>Iris</taxon>
    </lineage>
</organism>
<dbReference type="AlphaFoldDB" id="A0AAX6ERM9"/>
<dbReference type="InterPro" id="IPR013763">
    <property type="entry name" value="Cyclin-like_dom"/>
</dbReference>
<protein>
    <submittedName>
        <fullName evidence="9">Cyclin-D2-1</fullName>
    </submittedName>
</protein>
<keyword evidence="3 5" id="KW-0195">Cyclin</keyword>
<dbReference type="PROSITE" id="PS00292">
    <property type="entry name" value="CYCLINS"/>
    <property type="match status" value="1"/>
</dbReference>
<dbReference type="InterPro" id="IPR048258">
    <property type="entry name" value="Cyclins_cyclin-box"/>
</dbReference>
<feature type="domain" description="Cyclin-like" evidence="7">
    <location>
        <begin position="77"/>
        <end position="166"/>
    </location>
</feature>
<reference evidence="9" key="1">
    <citation type="journal article" date="2023" name="GigaByte">
        <title>Genome assembly of the bearded iris, Iris pallida Lam.</title>
        <authorList>
            <person name="Bruccoleri R.E."/>
            <person name="Oakeley E.J."/>
            <person name="Faust A.M.E."/>
            <person name="Altorfer M."/>
            <person name="Dessus-Babus S."/>
            <person name="Burckhardt D."/>
            <person name="Oertli M."/>
            <person name="Naumann U."/>
            <person name="Petersen F."/>
            <person name="Wong J."/>
        </authorList>
    </citation>
    <scope>NUCLEOTIDE SEQUENCE</scope>
    <source>
        <strain evidence="9">GSM-AAB239-AS_SAM_17_03QT</strain>
    </source>
</reference>
<dbReference type="InterPro" id="IPR036915">
    <property type="entry name" value="Cyclin-like_sf"/>
</dbReference>
<evidence type="ECO:0000313" key="10">
    <source>
        <dbReference type="Proteomes" id="UP001140949"/>
    </source>
</evidence>
<evidence type="ECO:0000259" key="8">
    <source>
        <dbReference type="SMART" id="SM01332"/>
    </source>
</evidence>
<feature type="compositionally biased region" description="Acidic residues" evidence="6">
    <location>
        <begin position="314"/>
        <end position="323"/>
    </location>
</feature>
<feature type="region of interest" description="Disordered" evidence="6">
    <location>
        <begin position="288"/>
        <end position="323"/>
    </location>
</feature>
<dbReference type="Pfam" id="PF02984">
    <property type="entry name" value="Cyclin_C"/>
    <property type="match status" value="1"/>
</dbReference>
<evidence type="ECO:0000256" key="4">
    <source>
        <dbReference type="ARBA" id="ARBA00023306"/>
    </source>
</evidence>
<dbReference type="EMBL" id="JANAVB010034420">
    <property type="protein sequence ID" value="KAJ6806724.1"/>
    <property type="molecule type" value="Genomic_DNA"/>
</dbReference>
<comment type="similarity">
    <text evidence="1">Belongs to the cyclin family. Cyclin D subfamily.</text>
</comment>
<feature type="domain" description="Cyclin C-terminal" evidence="8">
    <location>
        <begin position="175"/>
        <end position="302"/>
    </location>
</feature>
<dbReference type="InterPro" id="IPR004367">
    <property type="entry name" value="Cyclin_C-dom"/>
</dbReference>
<dbReference type="InterPro" id="IPR006671">
    <property type="entry name" value="Cyclin_N"/>
</dbReference>
<dbReference type="CDD" id="cd20543">
    <property type="entry name" value="CYCLIN_AtCycD-like_rpt1"/>
    <property type="match status" value="1"/>
</dbReference>
<gene>
    <name evidence="9" type="ORF">M6B38_107190</name>
</gene>
<dbReference type="GO" id="GO:0051301">
    <property type="term" value="P:cell division"/>
    <property type="evidence" value="ECO:0007669"/>
    <property type="project" value="UniProtKB-KW"/>
</dbReference>
<dbReference type="FunFam" id="1.10.472.10:FF:000034">
    <property type="entry name" value="D2/4-type cyclin"/>
    <property type="match status" value="1"/>
</dbReference>
<name>A0AAX6ERM9_IRIPA</name>
<feature type="region of interest" description="Disordered" evidence="6">
    <location>
        <begin position="18"/>
        <end position="37"/>
    </location>
</feature>
<dbReference type="Gene3D" id="1.10.472.10">
    <property type="entry name" value="Cyclin-like"/>
    <property type="match status" value="2"/>
</dbReference>
<evidence type="ECO:0000313" key="9">
    <source>
        <dbReference type="EMBL" id="KAJ6806724.1"/>
    </source>
</evidence>
<evidence type="ECO:0000256" key="6">
    <source>
        <dbReference type="SAM" id="MobiDB-lite"/>
    </source>
</evidence>
<dbReference type="PANTHER" id="PTHR10177">
    <property type="entry name" value="CYCLINS"/>
    <property type="match status" value="1"/>
</dbReference>
<proteinExistence type="inferred from homology"/>
<dbReference type="Pfam" id="PF00134">
    <property type="entry name" value="Cyclin_N"/>
    <property type="match status" value="1"/>
</dbReference>
<reference evidence="9" key="2">
    <citation type="submission" date="2023-04" db="EMBL/GenBank/DDBJ databases">
        <authorList>
            <person name="Bruccoleri R.E."/>
            <person name="Oakeley E.J."/>
            <person name="Faust A.-M."/>
            <person name="Dessus-Babus S."/>
            <person name="Altorfer M."/>
            <person name="Burckhardt D."/>
            <person name="Oertli M."/>
            <person name="Naumann U."/>
            <person name="Petersen F."/>
            <person name="Wong J."/>
        </authorList>
    </citation>
    <scope>NUCLEOTIDE SEQUENCE</scope>
    <source>
        <strain evidence="9">GSM-AAB239-AS_SAM_17_03QT</strain>
        <tissue evidence="9">Leaf</tissue>
    </source>
</reference>
<evidence type="ECO:0000256" key="5">
    <source>
        <dbReference type="RuleBase" id="RU000383"/>
    </source>
</evidence>
<dbReference type="InterPro" id="IPR039361">
    <property type="entry name" value="Cyclin"/>
</dbReference>
<comment type="caution">
    <text evidence="9">The sequence shown here is derived from an EMBL/GenBank/DDBJ whole genome shotgun (WGS) entry which is preliminary data.</text>
</comment>
<dbReference type="CDD" id="cd20544">
    <property type="entry name" value="CYCLIN_AtCycD-like_rpt2"/>
    <property type="match status" value="1"/>
</dbReference>
<evidence type="ECO:0000256" key="1">
    <source>
        <dbReference type="ARBA" id="ARBA00009065"/>
    </source>
</evidence>
<sequence>MPLALSDLLCGEDAAGALSSASADPPHPRTAPSFPDDSDESIAELLGGASDYLPGSAYSARLRSLSLDPSARADSTGWMLKVNDYFHFQPITAYLAVNYLDRFLAAHRLPEAKGWAMQLLSVACLSLAAKMEETLVPSLLDLQVEGTARFIFEPRTVCKMELLVLTALNWRLRSVTPFTFVDFFAFKVDPTGTYSGYLVSCATKIVLATVHDIEFLDHCPSSVAAAAMIYAVEETPGLALIDSESAMAWCIGLTKEGIANCYRLMQEVMETKQRNPQVTLPQLRVTNMNSEASSSSSSSDPPNKRRKLSNPLWVDDDREDHVI</sequence>
<dbReference type="Proteomes" id="UP001140949">
    <property type="component" value="Unassembled WGS sequence"/>
</dbReference>
<accession>A0AAX6ERM9</accession>
<evidence type="ECO:0000259" key="7">
    <source>
        <dbReference type="SMART" id="SM00385"/>
    </source>
</evidence>